<proteinExistence type="predicted"/>
<gene>
    <name evidence="2" type="ORF">TIFTF001_016531</name>
</gene>
<dbReference type="Proteomes" id="UP001187192">
    <property type="component" value="Unassembled WGS sequence"/>
</dbReference>
<reference evidence="2" key="1">
    <citation type="submission" date="2023-07" db="EMBL/GenBank/DDBJ databases">
        <title>draft genome sequence of fig (Ficus carica).</title>
        <authorList>
            <person name="Takahashi T."/>
            <person name="Nishimura K."/>
        </authorList>
    </citation>
    <scope>NUCLEOTIDE SEQUENCE</scope>
</reference>
<accession>A0AA88A906</accession>
<dbReference type="AlphaFoldDB" id="A0AA88A906"/>
<organism evidence="2 3">
    <name type="scientific">Ficus carica</name>
    <name type="common">Common fig</name>
    <dbReference type="NCBI Taxonomy" id="3494"/>
    <lineage>
        <taxon>Eukaryota</taxon>
        <taxon>Viridiplantae</taxon>
        <taxon>Streptophyta</taxon>
        <taxon>Embryophyta</taxon>
        <taxon>Tracheophyta</taxon>
        <taxon>Spermatophyta</taxon>
        <taxon>Magnoliopsida</taxon>
        <taxon>eudicotyledons</taxon>
        <taxon>Gunneridae</taxon>
        <taxon>Pentapetalae</taxon>
        <taxon>rosids</taxon>
        <taxon>fabids</taxon>
        <taxon>Rosales</taxon>
        <taxon>Moraceae</taxon>
        <taxon>Ficeae</taxon>
        <taxon>Ficus</taxon>
    </lineage>
</organism>
<name>A0AA88A906_FICCA</name>
<keyword evidence="3" id="KW-1185">Reference proteome</keyword>
<feature type="region of interest" description="Disordered" evidence="1">
    <location>
        <begin position="49"/>
        <end position="82"/>
    </location>
</feature>
<evidence type="ECO:0000313" key="2">
    <source>
        <dbReference type="EMBL" id="GMN47355.1"/>
    </source>
</evidence>
<protein>
    <submittedName>
        <fullName evidence="2">Uncharacterized protein</fullName>
    </submittedName>
</protein>
<dbReference type="EMBL" id="BTGU01000025">
    <property type="protein sequence ID" value="GMN47355.1"/>
    <property type="molecule type" value="Genomic_DNA"/>
</dbReference>
<comment type="caution">
    <text evidence="2">The sequence shown here is derived from an EMBL/GenBank/DDBJ whole genome shotgun (WGS) entry which is preliminary data.</text>
</comment>
<sequence length="82" mass="9847">MCVVGFVAGYSVNDGFRGRDWREELQRRVEGKRERERRERELVVESRLAEMKGDRERERPEREWRRGRRENGRRGHGGGDGF</sequence>
<feature type="compositionally biased region" description="Basic and acidic residues" evidence="1">
    <location>
        <begin position="49"/>
        <end position="73"/>
    </location>
</feature>
<evidence type="ECO:0000313" key="3">
    <source>
        <dbReference type="Proteomes" id="UP001187192"/>
    </source>
</evidence>
<evidence type="ECO:0000256" key="1">
    <source>
        <dbReference type="SAM" id="MobiDB-lite"/>
    </source>
</evidence>